<reference evidence="11" key="1">
    <citation type="submission" date="2021-01" db="UniProtKB">
        <authorList>
            <consortium name="EnsemblMetazoa"/>
        </authorList>
    </citation>
    <scope>IDENTIFICATION</scope>
</reference>
<dbReference type="GO" id="GO:0005925">
    <property type="term" value="C:focal adhesion"/>
    <property type="evidence" value="ECO:0007669"/>
    <property type="project" value="TreeGrafter"/>
</dbReference>
<dbReference type="PIRSF" id="PIRSF039131">
    <property type="entry name" value="Parvin"/>
    <property type="match status" value="1"/>
</dbReference>
<sequence length="368" mass="42312">MTSPQPKSPKPVHTPKKKEESFLEYLGTLGRRKKIKEVEELDAEEAKAIDYEGRILDNELLPEDCLLEEGEERAVIERESYESPQFKELVNILVEWINDELAKHRIIVKNIEEDLYDGQILHKLLEQLTNSRIDVVEMTQNEEGQREKLKVVLERASQALGVPTWGHGLKWSVDAVHSKNVVAIVHLLVALARHFRAPVRARLPENVVVSVVSVTKRNGQLVPAKLQEQLTRTYDEYGMKVERDAFDQLFDHAPDKLTVVKKSLLTFVNKHLNKINIKVTDLDKQFHDGFYLALLMGLLEGYFIPLYYLTLTPNNFEQKVNNVAFAFGLMKDAGLPKPKARPEDIVNYDLKSTLRVLYNIFMQYKNAP</sequence>
<dbReference type="PANTHER" id="PTHR12114:SF4">
    <property type="entry name" value="GH23568P"/>
    <property type="match status" value="1"/>
</dbReference>
<evidence type="ECO:0000256" key="5">
    <source>
        <dbReference type="ARBA" id="ARBA00022737"/>
    </source>
</evidence>
<dbReference type="GO" id="GO:0030031">
    <property type="term" value="P:cell projection assembly"/>
    <property type="evidence" value="ECO:0007669"/>
    <property type="project" value="TreeGrafter"/>
</dbReference>
<evidence type="ECO:0000256" key="8">
    <source>
        <dbReference type="ARBA" id="ARBA00023212"/>
    </source>
</evidence>
<dbReference type="AlphaFoldDB" id="A0A7M7KMD5"/>
<dbReference type="FunCoup" id="A0A7M7KMD5">
    <property type="interactions" value="121"/>
</dbReference>
<feature type="domain" description="Calponin-homology (CH)" evidence="10">
    <location>
        <begin position="258"/>
        <end position="365"/>
    </location>
</feature>
<dbReference type="FunFam" id="1.10.418.10:FF:000011">
    <property type="entry name" value="Parvin, beta"/>
    <property type="match status" value="1"/>
</dbReference>
<keyword evidence="7" id="KW-0009">Actin-binding</keyword>
<protein>
    <recommendedName>
        <fullName evidence="10">Calponin-homology (CH) domain-containing protein</fullName>
    </recommendedName>
</protein>
<dbReference type="Pfam" id="PF00307">
    <property type="entry name" value="CH"/>
    <property type="match status" value="2"/>
</dbReference>
<dbReference type="GO" id="GO:0071963">
    <property type="term" value="P:establishment or maintenance of cell polarity regulating cell shape"/>
    <property type="evidence" value="ECO:0007669"/>
    <property type="project" value="TreeGrafter"/>
</dbReference>
<keyword evidence="9" id="KW-0812">Transmembrane</keyword>
<dbReference type="CDD" id="cd21304">
    <property type="entry name" value="CH_PARVA_B_rpt1"/>
    <property type="match status" value="1"/>
</dbReference>
<dbReference type="InParanoid" id="A0A7M7KMD5"/>
<dbReference type="GeneID" id="111253566"/>
<evidence type="ECO:0000259" key="10">
    <source>
        <dbReference type="PROSITE" id="PS50021"/>
    </source>
</evidence>
<evidence type="ECO:0000256" key="2">
    <source>
        <dbReference type="ARBA" id="ARBA00004245"/>
    </source>
</evidence>
<evidence type="ECO:0000313" key="11">
    <source>
        <dbReference type="EnsemblMetazoa" id="XP_022668899"/>
    </source>
</evidence>
<keyword evidence="4" id="KW-0963">Cytoplasm</keyword>
<dbReference type="GO" id="GO:0015629">
    <property type="term" value="C:actin cytoskeleton"/>
    <property type="evidence" value="ECO:0007669"/>
    <property type="project" value="TreeGrafter"/>
</dbReference>
<evidence type="ECO:0000256" key="3">
    <source>
        <dbReference type="ARBA" id="ARBA00005666"/>
    </source>
</evidence>
<dbReference type="FunFam" id="1.10.418.10:FF:000015">
    <property type="entry name" value="Parvin beta"/>
    <property type="match status" value="1"/>
</dbReference>
<name>A0A7M7KMD5_VARDE</name>
<feature type="transmembrane region" description="Helical" evidence="9">
    <location>
        <begin position="290"/>
        <end position="309"/>
    </location>
</feature>
<keyword evidence="12" id="KW-1185">Reference proteome</keyword>
<keyword evidence="9" id="KW-1133">Transmembrane helix</keyword>
<dbReference type="InterPro" id="IPR001715">
    <property type="entry name" value="CH_dom"/>
</dbReference>
<dbReference type="KEGG" id="vde:111253566"/>
<dbReference type="GO" id="GO:0030017">
    <property type="term" value="C:sarcomere"/>
    <property type="evidence" value="ECO:0007669"/>
    <property type="project" value="UniProtKB-SubCell"/>
</dbReference>
<keyword evidence="5" id="KW-0677">Repeat</keyword>
<comment type="similarity">
    <text evidence="3">Belongs to the parvin family.</text>
</comment>
<dbReference type="Proteomes" id="UP000594260">
    <property type="component" value="Unplaced"/>
</dbReference>
<dbReference type="CDD" id="cd21306">
    <property type="entry name" value="CH_PARVA_B_rpt2"/>
    <property type="match status" value="1"/>
</dbReference>
<dbReference type="PROSITE" id="PS50021">
    <property type="entry name" value="CH"/>
    <property type="match status" value="2"/>
</dbReference>
<keyword evidence="9" id="KW-0472">Membrane</keyword>
<dbReference type="CTD" id="32990"/>
<evidence type="ECO:0000256" key="1">
    <source>
        <dbReference type="ARBA" id="ARBA00004204"/>
    </source>
</evidence>
<dbReference type="SUPFAM" id="SSF47576">
    <property type="entry name" value="Calponin-homology domain, CH-domain"/>
    <property type="match status" value="1"/>
</dbReference>
<comment type="subcellular location">
    <subcellularLocation>
        <location evidence="2">Cytoplasm</location>
        <location evidence="2">Cytoskeleton</location>
    </subcellularLocation>
    <subcellularLocation>
        <location evidence="1">Cytoplasm</location>
        <location evidence="1">Myofibril</location>
        <location evidence="1">Sarcomere</location>
    </subcellularLocation>
</comment>
<dbReference type="EnsemblMetazoa" id="XM_022813164">
    <property type="protein sequence ID" value="XP_022668899"/>
    <property type="gene ID" value="LOC111253566"/>
</dbReference>
<dbReference type="GO" id="GO:0034446">
    <property type="term" value="P:substrate adhesion-dependent cell spreading"/>
    <property type="evidence" value="ECO:0007669"/>
    <property type="project" value="TreeGrafter"/>
</dbReference>
<accession>A0A7M7KMD5</accession>
<dbReference type="OMA" id="VDLLIYW"/>
<dbReference type="GO" id="GO:0003779">
    <property type="term" value="F:actin binding"/>
    <property type="evidence" value="ECO:0007669"/>
    <property type="project" value="UniProtKB-KW"/>
</dbReference>
<dbReference type="RefSeq" id="XP_022668899.1">
    <property type="nucleotide sequence ID" value="XM_022813164.1"/>
</dbReference>
<evidence type="ECO:0000313" key="12">
    <source>
        <dbReference type="Proteomes" id="UP000594260"/>
    </source>
</evidence>
<dbReference type="InterPro" id="IPR028433">
    <property type="entry name" value="Parvin"/>
</dbReference>
<organism evidence="11 12">
    <name type="scientific">Varroa destructor</name>
    <name type="common">Honeybee mite</name>
    <dbReference type="NCBI Taxonomy" id="109461"/>
    <lineage>
        <taxon>Eukaryota</taxon>
        <taxon>Metazoa</taxon>
        <taxon>Ecdysozoa</taxon>
        <taxon>Arthropoda</taxon>
        <taxon>Chelicerata</taxon>
        <taxon>Arachnida</taxon>
        <taxon>Acari</taxon>
        <taxon>Parasitiformes</taxon>
        <taxon>Mesostigmata</taxon>
        <taxon>Gamasina</taxon>
        <taxon>Dermanyssoidea</taxon>
        <taxon>Varroidae</taxon>
        <taxon>Varroa</taxon>
    </lineage>
</organism>
<dbReference type="InterPro" id="IPR036872">
    <property type="entry name" value="CH_dom_sf"/>
</dbReference>
<dbReference type="PANTHER" id="PTHR12114">
    <property type="entry name" value="PARVIN"/>
    <property type="match status" value="1"/>
</dbReference>
<keyword evidence="8" id="KW-0206">Cytoskeleton</keyword>
<evidence type="ECO:0000256" key="6">
    <source>
        <dbReference type="ARBA" id="ARBA00022889"/>
    </source>
</evidence>
<evidence type="ECO:0000256" key="9">
    <source>
        <dbReference type="SAM" id="Phobius"/>
    </source>
</evidence>
<dbReference type="GO" id="GO:0030036">
    <property type="term" value="P:actin cytoskeleton organization"/>
    <property type="evidence" value="ECO:0007669"/>
    <property type="project" value="InterPro"/>
</dbReference>
<dbReference type="OrthoDB" id="2099265at2759"/>
<proteinExistence type="inferred from homology"/>
<keyword evidence="6" id="KW-0130">Cell adhesion</keyword>
<feature type="domain" description="Calponin-homology (CH)" evidence="10">
    <location>
        <begin position="87"/>
        <end position="196"/>
    </location>
</feature>
<dbReference type="Gene3D" id="1.10.418.10">
    <property type="entry name" value="Calponin-like domain"/>
    <property type="match status" value="2"/>
</dbReference>
<evidence type="ECO:0000256" key="4">
    <source>
        <dbReference type="ARBA" id="ARBA00022490"/>
    </source>
</evidence>
<evidence type="ECO:0000256" key="7">
    <source>
        <dbReference type="ARBA" id="ARBA00023203"/>
    </source>
</evidence>